<reference evidence="1" key="1">
    <citation type="journal article" date="2018" name="Genome Biol.">
        <title>SKESA: strategic k-mer extension for scrupulous assemblies.</title>
        <authorList>
            <person name="Souvorov A."/>
            <person name="Agarwala R."/>
            <person name="Lipman D.J."/>
        </authorList>
    </citation>
    <scope>NUCLEOTIDE SEQUENCE</scope>
    <source>
        <strain evidence="1">1930</strain>
    </source>
</reference>
<proteinExistence type="predicted"/>
<dbReference type="AlphaFoldDB" id="A0A8H9JVW7"/>
<dbReference type="Pfam" id="PF03864">
    <property type="entry name" value="Phage_cap_E"/>
    <property type="match status" value="1"/>
</dbReference>
<gene>
    <name evidence="1" type="ORF">I7278_00800</name>
</gene>
<organism evidence="1">
    <name type="scientific">Vibrio parahaemolyticus</name>
    <dbReference type="NCBI Taxonomy" id="670"/>
    <lineage>
        <taxon>Bacteria</taxon>
        <taxon>Pseudomonadati</taxon>
        <taxon>Pseudomonadota</taxon>
        <taxon>Gammaproteobacteria</taxon>
        <taxon>Vibrionales</taxon>
        <taxon>Vibrionaceae</taxon>
        <taxon>Vibrio</taxon>
    </lineage>
</organism>
<sequence>MDIIDLFRSYTKLDVWGEFLNKQKKLKPVPMPVRNTVFGPAQLWHDVSLPYSEIKDTTTNVPVVRRGTAALVLKSEGTTVKAIEPQGFVMSHFATAAELNNLKALGMKATKQWFDSKNANMLRRIYKGIEAMCAMALSGKVEYPMKAEGGEIELEVYDYGLTEEYSAAGTIDVSSTDTTISQLFKLLQSMAGKIEDNGYGSKLLTYAGRDVYARIMDIASGTNTRNISIEIAENEITIGGYKIQRMSGKYHTYVGGAKTMVDKIDAEALCMIDLDAGHDFYYLAIDDLDAGLKALPFFSKPLKSENPNGAEIIGHSKPVPVPVVAAICWCNDAMGGGA</sequence>
<dbReference type="RefSeq" id="WP_024700548.1">
    <property type="nucleotide sequence ID" value="NZ_JACVHJ010000036.1"/>
</dbReference>
<name>A0A8H9JVW7_VIBPH</name>
<comment type="caution">
    <text evidence="1">The sequence shown here is derived from an EMBL/GenBank/DDBJ whole genome shotgun (WGS) entry which is preliminary data.</text>
</comment>
<dbReference type="Proteomes" id="UP000856022">
    <property type="component" value="Unassembled WGS sequence"/>
</dbReference>
<accession>A0A8H9JVW7</accession>
<protein>
    <submittedName>
        <fullName evidence="1">Major capsid protein E</fullName>
    </submittedName>
</protein>
<dbReference type="InterPro" id="IPR005564">
    <property type="entry name" value="Major_capsid_GpE"/>
</dbReference>
<dbReference type="EMBL" id="DACQKT010000001">
    <property type="protein sequence ID" value="HAS6675341.1"/>
    <property type="molecule type" value="Genomic_DNA"/>
</dbReference>
<dbReference type="Gene3D" id="3.30.1930.10">
    <property type="entry name" value="capsid protein of prophage domain"/>
    <property type="match status" value="1"/>
</dbReference>
<reference evidence="1" key="2">
    <citation type="submission" date="2019-12" db="EMBL/GenBank/DDBJ databases">
        <authorList>
            <consortium name="NCBI Pathogen Detection Project"/>
        </authorList>
    </citation>
    <scope>NUCLEOTIDE SEQUENCE</scope>
    <source>
        <strain evidence="1">1930</strain>
    </source>
</reference>
<evidence type="ECO:0000313" key="1">
    <source>
        <dbReference type="EMBL" id="HAS6675341.1"/>
    </source>
</evidence>
<dbReference type="Gene3D" id="3.15.30.10">
    <property type="entry name" value="putative capsid protein of prophage domain like"/>
    <property type="match status" value="1"/>
</dbReference>